<evidence type="ECO:0000259" key="7">
    <source>
        <dbReference type="PROSITE" id="PS50166"/>
    </source>
</evidence>
<dbReference type="Pfam" id="PF03810">
    <property type="entry name" value="IBN_N"/>
    <property type="match status" value="1"/>
</dbReference>
<evidence type="ECO:0000313" key="9">
    <source>
        <dbReference type="Proteomes" id="UP000186594"/>
    </source>
</evidence>
<dbReference type="Gene3D" id="1.25.10.10">
    <property type="entry name" value="Leucine-rich Repeat Variant"/>
    <property type="match status" value="1"/>
</dbReference>
<sequence>MEAQLLPCLQQTLNPVTARRAEQALRSAECQSGFAISLLKLVASSNVDNSSRQAAALFFKNFIKRAWKDDEGDNRIPAADCAAVKSEIIGLMISLPPILQVQLGEAVTIIADSDFPENWPELMDDLVSRLSPDDMVVNNGVLQTAHSIFKRWRSQFRSDVLFTEIKFVLDRFCNPFFDLLKRVDELIEQNARNAAALRVLLQTLFLISKISFDLNCQDLPEFFEDNLTLIFGTFHKYLTYTNPLMETDDDEETGPIEKVKASILELVDLYTMRFEEDFSMLPEFANTTWTLLTSTGLEMKHDIASSFINED</sequence>
<reference evidence="8 9" key="1">
    <citation type="submission" date="2016-04" db="EMBL/GenBank/DDBJ databases">
        <title>Evolutionary innovation and constraint leading to complex multicellularity in the Ascomycota.</title>
        <authorList>
            <person name="Cisse O."/>
            <person name="Nguyen A."/>
            <person name="Hewitt D.A."/>
            <person name="Jedd G."/>
            <person name="Stajich J.E."/>
        </authorList>
    </citation>
    <scope>NUCLEOTIDE SEQUENCE [LARGE SCALE GENOMIC DNA]</scope>
    <source>
        <strain evidence="8 9">DAH-3</strain>
    </source>
</reference>
<dbReference type="PANTHER" id="PTHR10997:SF8">
    <property type="entry name" value="EXPORTIN-2"/>
    <property type="match status" value="1"/>
</dbReference>
<dbReference type="GO" id="GO:0031267">
    <property type="term" value="F:small GTPase binding"/>
    <property type="evidence" value="ECO:0007669"/>
    <property type="project" value="InterPro"/>
</dbReference>
<dbReference type="GO" id="GO:0005635">
    <property type="term" value="C:nuclear envelope"/>
    <property type="evidence" value="ECO:0007669"/>
    <property type="project" value="TreeGrafter"/>
</dbReference>
<dbReference type="GO" id="GO:0006611">
    <property type="term" value="P:protein export from nucleus"/>
    <property type="evidence" value="ECO:0007669"/>
    <property type="project" value="TreeGrafter"/>
</dbReference>
<accession>A0A1U7LUN7</accession>
<keyword evidence="6" id="KW-0539">Nucleus</keyword>
<keyword evidence="9" id="KW-1185">Reference proteome</keyword>
<dbReference type="SUPFAM" id="SSF48371">
    <property type="entry name" value="ARM repeat"/>
    <property type="match status" value="1"/>
</dbReference>
<dbReference type="InterPro" id="IPR011989">
    <property type="entry name" value="ARM-like"/>
</dbReference>
<dbReference type="Proteomes" id="UP000186594">
    <property type="component" value="Unassembled WGS sequence"/>
</dbReference>
<dbReference type="STRING" id="1198029.A0A1U7LUN7"/>
<dbReference type="PANTHER" id="PTHR10997">
    <property type="entry name" value="IMPORTIN-7, 8, 11"/>
    <property type="match status" value="1"/>
</dbReference>
<evidence type="ECO:0000256" key="5">
    <source>
        <dbReference type="ARBA" id="ARBA00022927"/>
    </source>
</evidence>
<evidence type="ECO:0000256" key="1">
    <source>
        <dbReference type="ARBA" id="ARBA00004123"/>
    </source>
</evidence>
<dbReference type="GO" id="GO:0006606">
    <property type="term" value="P:protein import into nucleus"/>
    <property type="evidence" value="ECO:0007669"/>
    <property type="project" value="TreeGrafter"/>
</dbReference>
<dbReference type="GO" id="GO:0005829">
    <property type="term" value="C:cytosol"/>
    <property type="evidence" value="ECO:0007669"/>
    <property type="project" value="TreeGrafter"/>
</dbReference>
<dbReference type="Pfam" id="PF08506">
    <property type="entry name" value="Cse1"/>
    <property type="match status" value="1"/>
</dbReference>
<keyword evidence="3" id="KW-0813">Transport</keyword>
<comment type="caution">
    <text evidence="8">The sequence shown here is derived from an EMBL/GenBank/DDBJ whole genome shotgun (WGS) entry which is preliminary data.</text>
</comment>
<organism evidence="8 9">
    <name type="scientific">Neolecta irregularis (strain DAH-3)</name>
    <dbReference type="NCBI Taxonomy" id="1198029"/>
    <lineage>
        <taxon>Eukaryota</taxon>
        <taxon>Fungi</taxon>
        <taxon>Dikarya</taxon>
        <taxon>Ascomycota</taxon>
        <taxon>Taphrinomycotina</taxon>
        <taxon>Neolectales</taxon>
        <taxon>Neolectaceae</taxon>
        <taxon>Neolecta</taxon>
    </lineage>
</organism>
<keyword evidence="4" id="KW-0963">Cytoplasm</keyword>
<proteinExistence type="predicted"/>
<comment type="subcellular location">
    <subcellularLocation>
        <location evidence="2">Cytoplasm</location>
    </subcellularLocation>
    <subcellularLocation>
        <location evidence="1">Nucleus</location>
    </subcellularLocation>
</comment>
<name>A0A1U7LUN7_NEOID</name>
<keyword evidence="5" id="KW-0653">Protein transport</keyword>
<gene>
    <name evidence="8" type="ORF">NEOLI_001472</name>
</gene>
<protein>
    <submittedName>
        <fullName evidence="8">Importin alpha re-exporter</fullName>
    </submittedName>
</protein>
<dbReference type="OrthoDB" id="3268246at2759"/>
<evidence type="ECO:0000256" key="3">
    <source>
        <dbReference type="ARBA" id="ARBA00022448"/>
    </source>
</evidence>
<dbReference type="InterPro" id="IPR013713">
    <property type="entry name" value="XPO2_central"/>
</dbReference>
<dbReference type="EMBL" id="LXFE01000207">
    <property type="protein sequence ID" value="OLL26293.1"/>
    <property type="molecule type" value="Genomic_DNA"/>
</dbReference>
<evidence type="ECO:0000256" key="4">
    <source>
        <dbReference type="ARBA" id="ARBA00022490"/>
    </source>
</evidence>
<dbReference type="AlphaFoldDB" id="A0A1U7LUN7"/>
<dbReference type="InterPro" id="IPR016024">
    <property type="entry name" value="ARM-type_fold"/>
</dbReference>
<dbReference type="InterPro" id="IPR001494">
    <property type="entry name" value="Importin-beta_N"/>
</dbReference>
<dbReference type="PROSITE" id="PS50166">
    <property type="entry name" value="IMPORTIN_B_NT"/>
    <property type="match status" value="1"/>
</dbReference>
<evidence type="ECO:0000256" key="2">
    <source>
        <dbReference type="ARBA" id="ARBA00004496"/>
    </source>
</evidence>
<evidence type="ECO:0000256" key="6">
    <source>
        <dbReference type="ARBA" id="ARBA00023242"/>
    </source>
</evidence>
<evidence type="ECO:0000313" key="8">
    <source>
        <dbReference type="EMBL" id="OLL26293.1"/>
    </source>
</evidence>
<dbReference type="GO" id="GO:0005049">
    <property type="term" value="F:nuclear export signal receptor activity"/>
    <property type="evidence" value="ECO:0007669"/>
    <property type="project" value="TreeGrafter"/>
</dbReference>
<dbReference type="OMA" id="DFPENWP"/>
<dbReference type="SMART" id="SM00913">
    <property type="entry name" value="IBN_N"/>
    <property type="match status" value="1"/>
</dbReference>
<feature type="domain" description="Importin N-terminal" evidence="7">
    <location>
        <begin position="21"/>
        <end position="94"/>
    </location>
</feature>